<feature type="compositionally biased region" description="Basic and acidic residues" evidence="1">
    <location>
        <begin position="8"/>
        <end position="34"/>
    </location>
</feature>
<feature type="compositionally biased region" description="Basic and acidic residues" evidence="1">
    <location>
        <begin position="76"/>
        <end position="117"/>
    </location>
</feature>
<evidence type="ECO:0000256" key="1">
    <source>
        <dbReference type="SAM" id="MobiDB-lite"/>
    </source>
</evidence>
<dbReference type="RefSeq" id="WP_266054029.1">
    <property type="nucleotide sequence ID" value="NZ_JAPFQO010000013.1"/>
</dbReference>
<name>A0ABT3RJK3_9BACT</name>
<feature type="compositionally biased region" description="Basic and acidic residues" evidence="1">
    <location>
        <begin position="222"/>
        <end position="235"/>
    </location>
</feature>
<gene>
    <name evidence="2" type="ORF">OO017_17685</name>
</gene>
<feature type="compositionally biased region" description="Polar residues" evidence="1">
    <location>
        <begin position="52"/>
        <end position="63"/>
    </location>
</feature>
<dbReference type="EMBL" id="JAPFQO010000013">
    <property type="protein sequence ID" value="MCX2741792.1"/>
    <property type="molecule type" value="Genomic_DNA"/>
</dbReference>
<feature type="region of interest" description="Disordered" evidence="1">
    <location>
        <begin position="216"/>
        <end position="246"/>
    </location>
</feature>
<feature type="region of interest" description="Disordered" evidence="1">
    <location>
        <begin position="1"/>
        <end position="34"/>
    </location>
</feature>
<accession>A0ABT3RJK3</accession>
<organism evidence="2 3">
    <name type="scientific">Pontibacter anaerobius</name>
    <dbReference type="NCBI Taxonomy" id="2993940"/>
    <lineage>
        <taxon>Bacteria</taxon>
        <taxon>Pseudomonadati</taxon>
        <taxon>Bacteroidota</taxon>
        <taxon>Cytophagia</taxon>
        <taxon>Cytophagales</taxon>
        <taxon>Hymenobacteraceae</taxon>
        <taxon>Pontibacter</taxon>
    </lineage>
</organism>
<reference evidence="2 3" key="1">
    <citation type="submission" date="2022-11" db="EMBL/GenBank/DDBJ databases">
        <title>The characterization of three novel Bacteroidetes species and genomic analysis of their roles in tidal elemental geochemical cycles.</title>
        <authorList>
            <person name="Ma K.-J."/>
        </authorList>
    </citation>
    <scope>NUCLEOTIDE SEQUENCE [LARGE SCALE GENOMIC DNA]</scope>
    <source>
        <strain evidence="2 3">M82</strain>
    </source>
</reference>
<evidence type="ECO:0000313" key="2">
    <source>
        <dbReference type="EMBL" id="MCX2741792.1"/>
    </source>
</evidence>
<dbReference type="Proteomes" id="UP001207228">
    <property type="component" value="Unassembled WGS sequence"/>
</dbReference>
<evidence type="ECO:0008006" key="4">
    <source>
        <dbReference type="Google" id="ProtNLM"/>
    </source>
</evidence>
<evidence type="ECO:0000313" key="3">
    <source>
        <dbReference type="Proteomes" id="UP001207228"/>
    </source>
</evidence>
<keyword evidence="3" id="KW-1185">Reference proteome</keyword>
<comment type="caution">
    <text evidence="2">The sequence shown here is derived from an EMBL/GenBank/DDBJ whole genome shotgun (WGS) entry which is preliminary data.</text>
</comment>
<protein>
    <recommendedName>
        <fullName evidence="4">SWFGD domain-containing protein</fullName>
    </recommendedName>
</protein>
<feature type="region of interest" description="Disordered" evidence="1">
    <location>
        <begin position="131"/>
        <end position="150"/>
    </location>
</feature>
<feature type="region of interest" description="Disordered" evidence="1">
    <location>
        <begin position="52"/>
        <end position="122"/>
    </location>
</feature>
<sequence length="246" mass="29521">MEGNYWNRNREDQNRDRNEPGRYPERQSRPNEDTYRGAYRFDVDSNHHNVSTWDWHSGPSQRQHQGDNYNQNYNRDYNRNYNRDYNRNYNEADRNRGYDHDNYNMDSRYRDQGDKHYRSGNYADWNDKGHFRNDDHTYQQGRRRHGKVHDRMTDNDPYGAGNFSADYGPDHYGQGGGENYGNEAGSLSFGYDGTSNYDPDWNTKYDPLSGHRRSYHGYYTSRHPEQNESRDKNNADRYGYGGNERY</sequence>
<proteinExistence type="predicted"/>